<organism evidence="1 2">
    <name type="scientific">Ogataea philodendri</name>
    <dbReference type="NCBI Taxonomy" id="1378263"/>
    <lineage>
        <taxon>Eukaryota</taxon>
        <taxon>Fungi</taxon>
        <taxon>Dikarya</taxon>
        <taxon>Ascomycota</taxon>
        <taxon>Saccharomycotina</taxon>
        <taxon>Pichiomycetes</taxon>
        <taxon>Pichiales</taxon>
        <taxon>Pichiaceae</taxon>
        <taxon>Ogataea</taxon>
    </lineage>
</organism>
<comment type="caution">
    <text evidence="1">The sequence shown here is derived from an EMBL/GenBank/DDBJ whole genome shotgun (WGS) entry which is preliminary data.</text>
</comment>
<dbReference type="AlphaFoldDB" id="A0A9P8NU25"/>
<gene>
    <name evidence="1" type="ORF">OGAPHI_006954</name>
</gene>
<proteinExistence type="predicted"/>
<evidence type="ECO:0000313" key="1">
    <source>
        <dbReference type="EMBL" id="KAH3660368.1"/>
    </source>
</evidence>
<evidence type="ECO:0000313" key="2">
    <source>
        <dbReference type="Proteomes" id="UP000769157"/>
    </source>
</evidence>
<accession>A0A9P8NU25</accession>
<reference evidence="1" key="1">
    <citation type="journal article" date="2021" name="Open Biol.">
        <title>Shared evolutionary footprints suggest mitochondrial oxidative damage underlies multiple complex I losses in fungi.</title>
        <authorList>
            <person name="Schikora-Tamarit M.A."/>
            <person name="Marcet-Houben M."/>
            <person name="Nosek J."/>
            <person name="Gabaldon T."/>
        </authorList>
    </citation>
    <scope>NUCLEOTIDE SEQUENCE</scope>
    <source>
        <strain evidence="1">CBS6075</strain>
    </source>
</reference>
<dbReference type="RefSeq" id="XP_046058071.1">
    <property type="nucleotide sequence ID" value="XM_046208296.1"/>
</dbReference>
<sequence length="132" mass="14489">MTSRSTFLQTITSKAHFKELETSSSLAAIEPDVRSQESRSLRINSILATINLCSLAFFLLANALRDGVFIEAKPRNPMASSQLHTKPTIVWSSQKSLKVSTHNSSASTSNNWSATKESFCNPMMIVAALEKP</sequence>
<dbReference type="GeneID" id="70238918"/>
<protein>
    <submittedName>
        <fullName evidence="1">Uncharacterized protein</fullName>
    </submittedName>
</protein>
<dbReference type="Proteomes" id="UP000769157">
    <property type="component" value="Unassembled WGS sequence"/>
</dbReference>
<reference evidence="1" key="2">
    <citation type="submission" date="2021-01" db="EMBL/GenBank/DDBJ databases">
        <authorList>
            <person name="Schikora-Tamarit M.A."/>
        </authorList>
    </citation>
    <scope>NUCLEOTIDE SEQUENCE</scope>
    <source>
        <strain evidence="1">CBS6075</strain>
    </source>
</reference>
<name>A0A9P8NU25_9ASCO</name>
<dbReference type="EMBL" id="JAEUBE010000504">
    <property type="protein sequence ID" value="KAH3660368.1"/>
    <property type="molecule type" value="Genomic_DNA"/>
</dbReference>
<keyword evidence="2" id="KW-1185">Reference proteome</keyword>